<dbReference type="GO" id="GO:0050750">
    <property type="term" value="F:low-density lipoprotein particle receptor binding"/>
    <property type="evidence" value="ECO:0007669"/>
    <property type="project" value="InterPro"/>
</dbReference>
<dbReference type="GO" id="GO:0048019">
    <property type="term" value="F:receptor antagonist activity"/>
    <property type="evidence" value="ECO:0007669"/>
    <property type="project" value="InterPro"/>
</dbReference>
<dbReference type="GO" id="GO:0048259">
    <property type="term" value="P:regulation of receptor-mediated endocytosis"/>
    <property type="evidence" value="ECO:0007669"/>
    <property type="project" value="TreeGrafter"/>
</dbReference>
<dbReference type="CDD" id="cd14808">
    <property type="entry name" value="RAP_D3"/>
    <property type="match status" value="1"/>
</dbReference>
<dbReference type="InterPro" id="IPR010483">
    <property type="entry name" value="Alpha_2_MRAP_C"/>
</dbReference>
<name>A0A433STQ4_ELYCH</name>
<dbReference type="Pfam" id="PF06401">
    <property type="entry name" value="Alpha-2-MRAP_C"/>
    <property type="match status" value="1"/>
</dbReference>
<evidence type="ECO:0000313" key="4">
    <source>
        <dbReference type="EMBL" id="RUS72670.1"/>
    </source>
</evidence>
<dbReference type="EMBL" id="RQTK01001034">
    <property type="protein sequence ID" value="RUS72670.1"/>
    <property type="molecule type" value="Genomic_DNA"/>
</dbReference>
<dbReference type="InterPro" id="IPR038003">
    <property type="entry name" value="A2-macroglobuin_RAP"/>
</dbReference>
<organism evidence="4 5">
    <name type="scientific">Elysia chlorotica</name>
    <name type="common">Eastern emerald elysia</name>
    <name type="synonym">Sea slug</name>
    <dbReference type="NCBI Taxonomy" id="188477"/>
    <lineage>
        <taxon>Eukaryota</taxon>
        <taxon>Metazoa</taxon>
        <taxon>Spiralia</taxon>
        <taxon>Lophotrochozoa</taxon>
        <taxon>Mollusca</taxon>
        <taxon>Gastropoda</taxon>
        <taxon>Heterobranchia</taxon>
        <taxon>Euthyneura</taxon>
        <taxon>Panpulmonata</taxon>
        <taxon>Sacoglossa</taxon>
        <taxon>Placobranchoidea</taxon>
        <taxon>Plakobranchidae</taxon>
        <taxon>Elysia</taxon>
    </lineage>
</organism>
<reference evidence="4 5" key="1">
    <citation type="submission" date="2019-01" db="EMBL/GenBank/DDBJ databases">
        <title>A draft genome assembly of the solar-powered sea slug Elysia chlorotica.</title>
        <authorList>
            <person name="Cai H."/>
            <person name="Li Q."/>
            <person name="Fang X."/>
            <person name="Li J."/>
            <person name="Curtis N.E."/>
            <person name="Altenburger A."/>
            <person name="Shibata T."/>
            <person name="Feng M."/>
            <person name="Maeda T."/>
            <person name="Schwartz J.A."/>
            <person name="Shigenobu S."/>
            <person name="Lundholm N."/>
            <person name="Nishiyama T."/>
            <person name="Yang H."/>
            <person name="Hasebe M."/>
            <person name="Li S."/>
            <person name="Pierce S.K."/>
            <person name="Wang J."/>
        </authorList>
    </citation>
    <scope>NUCLEOTIDE SEQUENCE [LARGE SCALE GENOMIC DNA]</scope>
    <source>
        <strain evidence="4">EC2010</strain>
        <tissue evidence="4">Whole organism of an adult</tissue>
    </source>
</reference>
<accession>A0A433STQ4</accession>
<dbReference type="PANTHER" id="PTHR16560:SF2">
    <property type="entry name" value="ALPHA-2-MACROGLOBULIN RECEPTOR-ASSOCIATED PROTEIN"/>
    <property type="match status" value="1"/>
</dbReference>
<keyword evidence="1" id="KW-0732">Signal</keyword>
<dbReference type="Gene3D" id="1.20.81.10">
    <property type="entry name" value="RAP domain"/>
    <property type="match status" value="3"/>
</dbReference>
<evidence type="ECO:0000259" key="2">
    <source>
        <dbReference type="Pfam" id="PF06400"/>
    </source>
</evidence>
<dbReference type="GO" id="GO:0005783">
    <property type="term" value="C:endoplasmic reticulum"/>
    <property type="evidence" value="ECO:0007669"/>
    <property type="project" value="InterPro"/>
</dbReference>
<dbReference type="PANTHER" id="PTHR16560">
    <property type="entry name" value="ALPHA-2-MACROGLOBULIN RECEPTOR-ASSOCIATED PROTEIN"/>
    <property type="match status" value="1"/>
</dbReference>
<dbReference type="Proteomes" id="UP000271974">
    <property type="component" value="Unassembled WGS sequence"/>
</dbReference>
<dbReference type="InterPro" id="IPR009066">
    <property type="entry name" value="MG_RAP_rcpt_1"/>
</dbReference>
<evidence type="ECO:0000256" key="1">
    <source>
        <dbReference type="SAM" id="SignalP"/>
    </source>
</evidence>
<dbReference type="SUPFAM" id="SSF47045">
    <property type="entry name" value="RAP domain-like"/>
    <property type="match status" value="3"/>
</dbReference>
<gene>
    <name evidence="4" type="ORF">EGW08_019566</name>
</gene>
<feature type="chain" id="PRO_5019196163" description="Alpha-2-macroglobulin RAP C-terminal domain-containing protein" evidence="1">
    <location>
        <begin position="20"/>
        <end position="353"/>
    </location>
</feature>
<protein>
    <recommendedName>
        <fullName evidence="6">Alpha-2-macroglobulin RAP C-terminal domain-containing protein</fullName>
    </recommendedName>
</protein>
<sequence>MRALILSSIICVLIIYTNASKYSKSANDDIDYEREEKPFRMKKVNLLWTKGKKKLSSRKLADLYAELSVHDKYEAHLKKIRAANKDEDGTLEAKVMKSYALIVDHFGLDDSLPSGKNKHINEIPFEEEEYTGKEIQFQDRKLQSMWRKAQESGFSQSDLQMLREEFQHQQIKVNELNFLMAELGADPDLLEDADPYENVVWPDIKMKEQLSEEKLKESNVTLKLKENHGKVKAGYQKLEDLISSVGVPEPVFTDDRINNLWAMAKKTDWSMNELNSFKEELKHFEHRLSKLSYYKDQLDGSEDAITRMKEKGLEIPEKHQKLMEKNEFLDRTVNKLYTDLKSRINKSLKHLEF</sequence>
<dbReference type="InterPro" id="IPR036744">
    <property type="entry name" value="RAP_sf"/>
</dbReference>
<dbReference type="AlphaFoldDB" id="A0A433STQ4"/>
<dbReference type="GO" id="GO:0008201">
    <property type="term" value="F:heparin binding"/>
    <property type="evidence" value="ECO:0007669"/>
    <property type="project" value="InterPro"/>
</dbReference>
<comment type="caution">
    <text evidence="4">The sequence shown here is derived from an EMBL/GenBank/DDBJ whole genome shotgun (WGS) entry which is preliminary data.</text>
</comment>
<dbReference type="Pfam" id="PF06400">
    <property type="entry name" value="Alpha-2-MRAP_N"/>
    <property type="match status" value="1"/>
</dbReference>
<feature type="signal peptide" evidence="1">
    <location>
        <begin position="1"/>
        <end position="19"/>
    </location>
</feature>
<dbReference type="InterPro" id="IPR037999">
    <property type="entry name" value="RAP_D3"/>
</dbReference>
<dbReference type="STRING" id="188477.A0A433STQ4"/>
<keyword evidence="5" id="KW-1185">Reference proteome</keyword>
<evidence type="ECO:0008006" key="6">
    <source>
        <dbReference type="Google" id="ProtNLM"/>
    </source>
</evidence>
<proteinExistence type="predicted"/>
<dbReference type="OrthoDB" id="5817428at2759"/>
<feature type="domain" description="Alpha-2-macroglobulin RAP C-terminal" evidence="3">
    <location>
        <begin position="137"/>
        <end position="352"/>
    </location>
</feature>
<evidence type="ECO:0000313" key="5">
    <source>
        <dbReference type="Proteomes" id="UP000271974"/>
    </source>
</evidence>
<feature type="domain" description="Alpha-2-macroglobulin receptor-associated protein" evidence="2">
    <location>
        <begin position="18"/>
        <end position="111"/>
    </location>
</feature>
<evidence type="ECO:0000259" key="3">
    <source>
        <dbReference type="Pfam" id="PF06401"/>
    </source>
</evidence>